<keyword evidence="4 6" id="KW-0472">Membrane</keyword>
<dbReference type="GO" id="GO:0016020">
    <property type="term" value="C:membrane"/>
    <property type="evidence" value="ECO:0007669"/>
    <property type="project" value="UniProtKB-SubCell"/>
</dbReference>
<evidence type="ECO:0000256" key="6">
    <source>
        <dbReference type="SAM" id="Phobius"/>
    </source>
</evidence>
<name>A0A8E2JG93_9PEZI</name>
<evidence type="ECO:0000256" key="3">
    <source>
        <dbReference type="ARBA" id="ARBA00022989"/>
    </source>
</evidence>
<dbReference type="Pfam" id="PF13520">
    <property type="entry name" value="AA_permease_2"/>
    <property type="match status" value="1"/>
</dbReference>
<proteinExistence type="predicted"/>
<evidence type="ECO:0000313" key="8">
    <source>
        <dbReference type="Proteomes" id="UP000250266"/>
    </source>
</evidence>
<dbReference type="Gene3D" id="1.20.1740.10">
    <property type="entry name" value="Amino acid/polyamine transporter I"/>
    <property type="match status" value="1"/>
</dbReference>
<protein>
    <submittedName>
        <fullName evidence="7">Uncharacterized protein</fullName>
    </submittedName>
</protein>
<feature type="transmembrane region" description="Helical" evidence="6">
    <location>
        <begin position="104"/>
        <end position="125"/>
    </location>
</feature>
<feature type="transmembrane region" description="Helical" evidence="6">
    <location>
        <begin position="292"/>
        <end position="312"/>
    </location>
</feature>
<evidence type="ECO:0000256" key="1">
    <source>
        <dbReference type="ARBA" id="ARBA00004141"/>
    </source>
</evidence>
<evidence type="ECO:0000313" key="7">
    <source>
        <dbReference type="EMBL" id="OCK81272.1"/>
    </source>
</evidence>
<feature type="region of interest" description="Disordered" evidence="5">
    <location>
        <begin position="1"/>
        <end position="48"/>
    </location>
</feature>
<organism evidence="7 8">
    <name type="scientific">Lepidopterella palustris CBS 459.81</name>
    <dbReference type="NCBI Taxonomy" id="1314670"/>
    <lineage>
        <taxon>Eukaryota</taxon>
        <taxon>Fungi</taxon>
        <taxon>Dikarya</taxon>
        <taxon>Ascomycota</taxon>
        <taxon>Pezizomycotina</taxon>
        <taxon>Dothideomycetes</taxon>
        <taxon>Pleosporomycetidae</taxon>
        <taxon>Mytilinidiales</taxon>
        <taxon>Argynnaceae</taxon>
        <taxon>Lepidopterella</taxon>
    </lineage>
</organism>
<feature type="transmembrane region" description="Helical" evidence="6">
    <location>
        <begin position="145"/>
        <end position="166"/>
    </location>
</feature>
<keyword evidence="8" id="KW-1185">Reference proteome</keyword>
<feature type="transmembrane region" description="Helical" evidence="6">
    <location>
        <begin position="500"/>
        <end position="523"/>
    </location>
</feature>
<dbReference type="InterPro" id="IPR002293">
    <property type="entry name" value="AA/rel_permease1"/>
</dbReference>
<dbReference type="PANTHER" id="PTHR11785:SF382">
    <property type="entry name" value="LOW-AFFINITY METHIONINE PERMEASE"/>
    <property type="match status" value="1"/>
</dbReference>
<dbReference type="EMBL" id="KV744927">
    <property type="protein sequence ID" value="OCK81272.1"/>
    <property type="molecule type" value="Genomic_DNA"/>
</dbReference>
<feature type="transmembrane region" description="Helical" evidence="6">
    <location>
        <begin position="455"/>
        <end position="479"/>
    </location>
</feature>
<dbReference type="InterPro" id="IPR050598">
    <property type="entry name" value="AminoAcid_Transporter"/>
</dbReference>
<dbReference type="GO" id="GO:0015179">
    <property type="term" value="F:L-amino acid transmembrane transporter activity"/>
    <property type="evidence" value="ECO:0007669"/>
    <property type="project" value="TreeGrafter"/>
</dbReference>
<dbReference type="OrthoDB" id="3926200at2759"/>
<feature type="transmembrane region" description="Helical" evidence="6">
    <location>
        <begin position="187"/>
        <end position="205"/>
    </location>
</feature>
<feature type="transmembrane region" description="Helical" evidence="6">
    <location>
        <begin position="217"/>
        <end position="234"/>
    </location>
</feature>
<gene>
    <name evidence="7" type="ORF">K432DRAFT_392315</name>
</gene>
<accession>A0A8E2JG93</accession>
<feature type="transmembrane region" description="Helical" evidence="6">
    <location>
        <begin position="535"/>
        <end position="554"/>
    </location>
</feature>
<dbReference type="AlphaFoldDB" id="A0A8E2JG93"/>
<comment type="subcellular location">
    <subcellularLocation>
        <location evidence="1">Membrane</location>
        <topology evidence="1">Multi-pass membrane protein</topology>
    </subcellularLocation>
</comment>
<sequence length="672" mass="75861">MNRYPPQRQDHHGEYLSSESSDRPPSPAASQISIPSVQSLPTSDPDGAPARDPLAEIRLIKIEVHRKLTWWDVSALIINKMIGTGIFSGPPTILLYTGKKSTALWLWAAGFVYTLISMTLYLEYSRKLPYTGGELLDEIMPGPPLLAYTLYALYFVMIYTTTTNSMQFARQVIITATKKQEITDQRVWRLIAVVITSVICLLLYFSTSTGRRLNRYLAYLKIGMMLILFLFGAIKAGKHTAHDITQSFQTSHSSSATALLQVLFSFQGWENATLVAGEIPDNKTLRKGFIRAVWIVGLLYMLINLVYCYAIPWNSNGSMDSLYAPLFFGNSERAQQAWAILTALSAVGSMLSVTYTCVRVKQTIAWTNILPWSTFWRTSAPVRPREPKSAIEMQRLLSQTTPEDDDQSDGPVLRTGAPQGGLALHWASCVFFICVSASISNITEAISFSGQLLTYGHAIVGVFIGLFFPKLASVPYTLPENRGWDPQELPWWLCPRVCQWILGWLYAIGSIVILILAAIGPYVNTDGTTRQVKGWYYPAIMFTFFVAFAIPYYFSFIASEERSLVKVADVKLSRKQHGVHDELNLRRQCDFCAELNSKPHRHARDGYLNFNELHFPKKDTGRNFLYWFFGGPKERHYPDIRLDEVIPVFWAGVKGLSIMAWTGMKRLRPAPK</sequence>
<evidence type="ECO:0000256" key="4">
    <source>
        <dbReference type="ARBA" id="ARBA00023136"/>
    </source>
</evidence>
<keyword evidence="3 6" id="KW-1133">Transmembrane helix</keyword>
<dbReference type="PANTHER" id="PTHR11785">
    <property type="entry name" value="AMINO ACID TRANSPORTER"/>
    <property type="match status" value="1"/>
</dbReference>
<evidence type="ECO:0000256" key="2">
    <source>
        <dbReference type="ARBA" id="ARBA00022692"/>
    </source>
</evidence>
<dbReference type="Proteomes" id="UP000250266">
    <property type="component" value="Unassembled WGS sequence"/>
</dbReference>
<feature type="transmembrane region" description="Helical" evidence="6">
    <location>
        <begin position="337"/>
        <end position="358"/>
    </location>
</feature>
<evidence type="ECO:0000256" key="5">
    <source>
        <dbReference type="SAM" id="MobiDB-lite"/>
    </source>
</evidence>
<reference evidence="7 8" key="1">
    <citation type="journal article" date="2016" name="Nat. Commun.">
        <title>Ectomycorrhizal ecology is imprinted in the genome of the dominant symbiotic fungus Cenococcum geophilum.</title>
        <authorList>
            <consortium name="DOE Joint Genome Institute"/>
            <person name="Peter M."/>
            <person name="Kohler A."/>
            <person name="Ohm R.A."/>
            <person name="Kuo A."/>
            <person name="Krutzmann J."/>
            <person name="Morin E."/>
            <person name="Arend M."/>
            <person name="Barry K.W."/>
            <person name="Binder M."/>
            <person name="Choi C."/>
            <person name="Clum A."/>
            <person name="Copeland A."/>
            <person name="Grisel N."/>
            <person name="Haridas S."/>
            <person name="Kipfer T."/>
            <person name="LaButti K."/>
            <person name="Lindquist E."/>
            <person name="Lipzen A."/>
            <person name="Maire R."/>
            <person name="Meier B."/>
            <person name="Mihaltcheva S."/>
            <person name="Molinier V."/>
            <person name="Murat C."/>
            <person name="Poggeler S."/>
            <person name="Quandt C.A."/>
            <person name="Sperisen C."/>
            <person name="Tritt A."/>
            <person name="Tisserant E."/>
            <person name="Crous P.W."/>
            <person name="Henrissat B."/>
            <person name="Nehls U."/>
            <person name="Egli S."/>
            <person name="Spatafora J.W."/>
            <person name="Grigoriev I.V."/>
            <person name="Martin F.M."/>
        </authorList>
    </citation>
    <scope>NUCLEOTIDE SEQUENCE [LARGE SCALE GENOMIC DNA]</scope>
    <source>
        <strain evidence="7 8">CBS 459.81</strain>
    </source>
</reference>
<keyword evidence="2 6" id="KW-0812">Transmembrane</keyword>